<keyword evidence="2" id="KW-1185">Reference proteome</keyword>
<evidence type="ECO:0000313" key="1">
    <source>
        <dbReference type="EMBL" id="CAG8685574.1"/>
    </source>
</evidence>
<name>A0ACA9P0G1_9GLOM</name>
<reference evidence="1" key="1">
    <citation type="submission" date="2021-06" db="EMBL/GenBank/DDBJ databases">
        <authorList>
            <person name="Kallberg Y."/>
            <person name="Tangrot J."/>
            <person name="Rosling A."/>
        </authorList>
    </citation>
    <scope>NUCLEOTIDE SEQUENCE</scope>
    <source>
        <strain evidence="1">28 12/20/2015</strain>
    </source>
</reference>
<feature type="non-terminal residue" evidence="1">
    <location>
        <position position="144"/>
    </location>
</feature>
<gene>
    <name evidence="1" type="ORF">SPELUC_LOCUS10401</name>
</gene>
<evidence type="ECO:0000313" key="2">
    <source>
        <dbReference type="Proteomes" id="UP000789366"/>
    </source>
</evidence>
<sequence length="144" mass="16893">MMHLGVTTTQCVEGAYLAMKYIIKTSESLTKSFNLLDRWLYMHYEEYLLQCENETQFTLNKIKNKLLSVTTYKASLYELRVNYNLPCQHIFPNEEKDCLSETKQSLTALEHIEAENKKMKISDTKKKQIKNIDSIQNVSRSNIK</sequence>
<proteinExistence type="predicted"/>
<dbReference type="Proteomes" id="UP000789366">
    <property type="component" value="Unassembled WGS sequence"/>
</dbReference>
<organism evidence="1 2">
    <name type="scientific">Cetraspora pellucida</name>
    <dbReference type="NCBI Taxonomy" id="1433469"/>
    <lineage>
        <taxon>Eukaryota</taxon>
        <taxon>Fungi</taxon>
        <taxon>Fungi incertae sedis</taxon>
        <taxon>Mucoromycota</taxon>
        <taxon>Glomeromycotina</taxon>
        <taxon>Glomeromycetes</taxon>
        <taxon>Diversisporales</taxon>
        <taxon>Gigasporaceae</taxon>
        <taxon>Cetraspora</taxon>
    </lineage>
</organism>
<dbReference type="EMBL" id="CAJVPW010019198">
    <property type="protein sequence ID" value="CAG8685574.1"/>
    <property type="molecule type" value="Genomic_DNA"/>
</dbReference>
<comment type="caution">
    <text evidence="1">The sequence shown here is derived from an EMBL/GenBank/DDBJ whole genome shotgun (WGS) entry which is preliminary data.</text>
</comment>
<accession>A0ACA9P0G1</accession>
<protein>
    <submittedName>
        <fullName evidence="1">8825_t:CDS:1</fullName>
    </submittedName>
</protein>